<dbReference type="PROSITE" id="PS51987">
    <property type="entry name" value="GS_CATALYTIC"/>
    <property type="match status" value="1"/>
</dbReference>
<dbReference type="RefSeq" id="WP_047240598.1">
    <property type="nucleotide sequence ID" value="NZ_CP011541.1"/>
</dbReference>
<comment type="subunit">
    <text evidence="4">Oligomer of 12 subunits arranged in the form of two hexagons. In its feedback-inhibited form, interacts with TnrA in order to block its DNA-binding activity.</text>
</comment>
<evidence type="ECO:0000256" key="15">
    <source>
        <dbReference type="PROSITE-ProRule" id="PRU01330"/>
    </source>
</evidence>
<dbReference type="SMART" id="SM01230">
    <property type="entry name" value="Gln-synt_C"/>
    <property type="match status" value="1"/>
</dbReference>
<keyword evidence="8" id="KW-0479">Metal-binding</keyword>
<dbReference type="GO" id="GO:0005524">
    <property type="term" value="F:ATP binding"/>
    <property type="evidence" value="ECO:0007669"/>
    <property type="project" value="UniProtKB-KW"/>
</dbReference>
<evidence type="ECO:0000256" key="10">
    <source>
        <dbReference type="ARBA" id="ARBA00022840"/>
    </source>
</evidence>
<dbReference type="PANTHER" id="PTHR43785:SF11">
    <property type="entry name" value="GAMMA-GLUTAMYLPOLYAMINE SYNTHETASE GLNA2"/>
    <property type="match status" value="1"/>
</dbReference>
<evidence type="ECO:0000256" key="14">
    <source>
        <dbReference type="ARBA" id="ARBA00049436"/>
    </source>
</evidence>
<dbReference type="KEGG" id="cei:CEPID_08710"/>
<dbReference type="InterPro" id="IPR008147">
    <property type="entry name" value="Gln_synt_N"/>
</dbReference>
<protein>
    <recommendedName>
        <fullName evidence="6">Glutamine synthetase</fullName>
        <ecNumber evidence="5">6.3.1.2</ecNumber>
    </recommendedName>
    <alternativeName>
        <fullName evidence="13">Glutamate--ammonia ligase</fullName>
    </alternativeName>
    <alternativeName>
        <fullName evidence="12">Glutamine synthetase I alpha</fullName>
    </alternativeName>
</protein>
<dbReference type="FunFam" id="3.30.590.10:FF:000003">
    <property type="entry name" value="Glutamine synthetase 2"/>
    <property type="match status" value="1"/>
</dbReference>
<evidence type="ECO:0000256" key="13">
    <source>
        <dbReference type="ARBA" id="ARBA00030668"/>
    </source>
</evidence>
<evidence type="ECO:0000256" key="9">
    <source>
        <dbReference type="ARBA" id="ARBA00022741"/>
    </source>
</evidence>
<keyword evidence="20" id="KW-1185">Reference proteome</keyword>
<evidence type="ECO:0000313" key="20">
    <source>
        <dbReference type="Proteomes" id="UP000035368"/>
    </source>
</evidence>
<evidence type="ECO:0000256" key="11">
    <source>
        <dbReference type="ARBA" id="ARBA00022842"/>
    </source>
</evidence>
<dbReference type="Gene3D" id="3.10.20.70">
    <property type="entry name" value="Glutamine synthetase, N-terminal domain"/>
    <property type="match status" value="1"/>
</dbReference>
<keyword evidence="7 19" id="KW-0436">Ligase</keyword>
<dbReference type="STRING" id="1050174.CEPID_08710"/>
<dbReference type="OrthoDB" id="9807095at2"/>
<keyword evidence="11" id="KW-0460">Magnesium</keyword>
<dbReference type="InterPro" id="IPR036651">
    <property type="entry name" value="Gln_synt_N_sf"/>
</dbReference>
<dbReference type="FunFam" id="3.10.20.70:FF:000002">
    <property type="entry name" value="Glutamine synthetase I"/>
    <property type="match status" value="1"/>
</dbReference>
<dbReference type="AlphaFoldDB" id="A0A0G3GXK9"/>
<evidence type="ECO:0000313" key="19">
    <source>
        <dbReference type="EMBL" id="AKK03592.1"/>
    </source>
</evidence>
<dbReference type="GO" id="GO:0046872">
    <property type="term" value="F:metal ion binding"/>
    <property type="evidence" value="ECO:0007669"/>
    <property type="project" value="UniProtKB-KW"/>
</dbReference>
<comment type="similarity">
    <text evidence="3 15 16">Belongs to the glutamine synthetase family.</text>
</comment>
<evidence type="ECO:0000256" key="7">
    <source>
        <dbReference type="ARBA" id="ARBA00022598"/>
    </source>
</evidence>
<dbReference type="PROSITE" id="PS00181">
    <property type="entry name" value="GLNA_ATP"/>
    <property type="match status" value="1"/>
</dbReference>
<dbReference type="InterPro" id="IPR014746">
    <property type="entry name" value="Gln_synth/guanido_kin_cat_dom"/>
</dbReference>
<keyword evidence="9" id="KW-0547">Nucleotide-binding</keyword>
<dbReference type="GO" id="GO:0004356">
    <property type="term" value="F:glutamine synthetase activity"/>
    <property type="evidence" value="ECO:0007669"/>
    <property type="project" value="UniProtKB-EC"/>
</dbReference>
<dbReference type="GO" id="GO:0006542">
    <property type="term" value="P:glutamine biosynthetic process"/>
    <property type="evidence" value="ECO:0007669"/>
    <property type="project" value="InterPro"/>
</dbReference>
<dbReference type="Pfam" id="PF00120">
    <property type="entry name" value="Gln-synt_C"/>
    <property type="match status" value="1"/>
</dbReference>
<dbReference type="Pfam" id="PF03951">
    <property type="entry name" value="Gln-synt_N"/>
    <property type="match status" value="1"/>
</dbReference>
<dbReference type="EMBL" id="CP011541">
    <property type="protein sequence ID" value="AKK03592.1"/>
    <property type="molecule type" value="Genomic_DNA"/>
</dbReference>
<evidence type="ECO:0000256" key="2">
    <source>
        <dbReference type="ARBA" id="ARBA00002161"/>
    </source>
</evidence>
<dbReference type="InterPro" id="IPR008146">
    <property type="entry name" value="Gln_synth_cat_dom"/>
</dbReference>
<dbReference type="Gene3D" id="3.30.590.10">
    <property type="entry name" value="Glutamine synthetase/guanido kinase, catalytic domain"/>
    <property type="match status" value="1"/>
</dbReference>
<accession>A0A0G3GXK9</accession>
<dbReference type="SUPFAM" id="SSF54368">
    <property type="entry name" value="Glutamine synthetase, N-terminal domain"/>
    <property type="match status" value="1"/>
</dbReference>
<reference evidence="19 20" key="1">
    <citation type="submission" date="2015-05" db="EMBL/GenBank/DDBJ databases">
        <title>Complete genome sequence of Corynebacterium epidermidicanis DSM 45586, isolated from the skin of a dog suffering from pruritus.</title>
        <authorList>
            <person name="Ruckert C."/>
            <person name="Albersmeier A."/>
            <person name="Winkler A."/>
            <person name="Tauch A."/>
        </authorList>
    </citation>
    <scope>NUCLEOTIDE SEQUENCE [LARGE SCALE GENOMIC DNA]</scope>
    <source>
        <strain evidence="19 20">DSM 45586</strain>
    </source>
</reference>
<evidence type="ECO:0000259" key="18">
    <source>
        <dbReference type="PROSITE" id="PS51987"/>
    </source>
</evidence>
<gene>
    <name evidence="19" type="ORF">CEPID_08710</name>
</gene>
<evidence type="ECO:0000256" key="8">
    <source>
        <dbReference type="ARBA" id="ARBA00022723"/>
    </source>
</evidence>
<evidence type="ECO:0000259" key="17">
    <source>
        <dbReference type="PROSITE" id="PS51986"/>
    </source>
</evidence>
<sequence length="446" mass="50261">MNSQQEFVLRALEERDIRYIRLWFTDILGYLKSVAVVPAEIEAAFEGGIGFDGSAIEGFSRVSESDTIARPDPSTFQVMPFEHDDDEPHTARMFCDIMMPDGEPSWADPRQVLRRQTAAAAKEGFTCFVHPEIEFYLTKNLPNDGTSPIPTDSGSYFDQAVHEDAPHFRRDAIAALEAMGISVEFSHHEIGPGQQEIDLRYADALTMADNVMTFRYLIKDVARRNGVYATFMPKPYQEHAGSAMHSHMSLFEGDTNAFHDPDDEYNLSTTAKQFIAGILQHAPEISAVTNQWVNSYKRLMFGNEAPTAATWGLSNRSALVRVPTYSPGKVNSRRIEIRSLDSAANPYLAYSVLLAAGLKGIKEGYELPDPAEDDISSLTRRERLAMGYVDLPSSLDHALRLMEKSELVADALGEHVFEVFLRNKWREWQSYQEQVTPWELRTDLGY</sequence>
<evidence type="ECO:0000256" key="4">
    <source>
        <dbReference type="ARBA" id="ARBA00011201"/>
    </source>
</evidence>
<evidence type="ECO:0000256" key="1">
    <source>
        <dbReference type="ARBA" id="ARBA00001946"/>
    </source>
</evidence>
<dbReference type="PATRIC" id="fig|1050174.4.peg.1755"/>
<evidence type="ECO:0000256" key="6">
    <source>
        <dbReference type="ARBA" id="ARBA00021364"/>
    </source>
</evidence>
<proteinExistence type="inferred from homology"/>
<comment type="function">
    <text evidence="2">Glutamine synthetase (GS) is an unusual multitasking protein that functions as an enzyme, a transcription coregulator, and a chaperone in ammonium assimilation and in the regulation of genes involved in nitrogen metabolism. It catalyzes the ATP-dependent biosynthesis of glutamine from glutamate and ammonia. Feedback-inhibited GlnA also interacts with and regulates the activity of the transcriptional regulator TnrA. During nitrogen limitation, TnrA is in its DNA-binding active state and turns on the transcription of genes required for nitrogen assimilation. Under conditions of nitrogen excess, feedback-inhibited GlnA forms a stable complex with TnrA, which inhibits its DNA-binding activity. In contrast, feedback-inhibited GlnA acts as a chaperone to stabilize the DNA-binding activity of GlnR, which represses the transcription of nitrogen assimilation genes.</text>
</comment>
<evidence type="ECO:0000256" key="16">
    <source>
        <dbReference type="RuleBase" id="RU000384"/>
    </source>
</evidence>
<dbReference type="PANTHER" id="PTHR43785">
    <property type="entry name" value="GAMMA-GLUTAMYLPUTRESCINE SYNTHETASE"/>
    <property type="match status" value="1"/>
</dbReference>
<comment type="cofactor">
    <cofactor evidence="1">
        <name>Mg(2+)</name>
        <dbReference type="ChEBI" id="CHEBI:18420"/>
    </cofactor>
</comment>
<comment type="catalytic activity">
    <reaction evidence="14">
        <text>L-glutamate + NH4(+) + ATP = L-glutamine + ADP + phosphate + H(+)</text>
        <dbReference type="Rhea" id="RHEA:16169"/>
        <dbReference type="ChEBI" id="CHEBI:15378"/>
        <dbReference type="ChEBI" id="CHEBI:28938"/>
        <dbReference type="ChEBI" id="CHEBI:29985"/>
        <dbReference type="ChEBI" id="CHEBI:30616"/>
        <dbReference type="ChEBI" id="CHEBI:43474"/>
        <dbReference type="ChEBI" id="CHEBI:58359"/>
        <dbReference type="ChEBI" id="CHEBI:456216"/>
        <dbReference type="EC" id="6.3.1.2"/>
    </reaction>
</comment>
<dbReference type="EC" id="6.3.1.2" evidence="5"/>
<dbReference type="SUPFAM" id="SSF55931">
    <property type="entry name" value="Glutamine synthetase/guanido kinase"/>
    <property type="match status" value="1"/>
</dbReference>
<evidence type="ECO:0000256" key="3">
    <source>
        <dbReference type="ARBA" id="ARBA00009897"/>
    </source>
</evidence>
<evidence type="ECO:0000256" key="5">
    <source>
        <dbReference type="ARBA" id="ARBA00012937"/>
    </source>
</evidence>
<dbReference type="InterPro" id="IPR027303">
    <property type="entry name" value="Gln_synth_gly_rich_site"/>
</dbReference>
<feature type="domain" description="GS beta-grasp" evidence="17">
    <location>
        <begin position="15"/>
        <end position="102"/>
    </location>
</feature>
<organism evidence="19 20">
    <name type="scientific">Corynebacterium epidermidicanis</name>
    <dbReference type="NCBI Taxonomy" id="1050174"/>
    <lineage>
        <taxon>Bacteria</taxon>
        <taxon>Bacillati</taxon>
        <taxon>Actinomycetota</taxon>
        <taxon>Actinomycetes</taxon>
        <taxon>Mycobacteriales</taxon>
        <taxon>Corynebacteriaceae</taxon>
        <taxon>Corynebacterium</taxon>
    </lineage>
</organism>
<feature type="domain" description="GS catalytic" evidence="18">
    <location>
        <begin position="109"/>
        <end position="446"/>
    </location>
</feature>
<dbReference type="Proteomes" id="UP000035368">
    <property type="component" value="Chromosome"/>
</dbReference>
<keyword evidence="10" id="KW-0067">ATP-binding</keyword>
<dbReference type="PROSITE" id="PS51986">
    <property type="entry name" value="GS_BETA_GRASP"/>
    <property type="match status" value="1"/>
</dbReference>
<evidence type="ECO:0000256" key="12">
    <source>
        <dbReference type="ARBA" id="ARBA00030136"/>
    </source>
</evidence>
<name>A0A0G3GXK9_9CORY</name>